<evidence type="ECO:0008006" key="2">
    <source>
        <dbReference type="Google" id="ProtNLM"/>
    </source>
</evidence>
<accession>A0A6C0DHL4</accession>
<protein>
    <recommendedName>
        <fullName evidence="2">Glycosyltransferase 2-like domain-containing protein</fullName>
    </recommendedName>
</protein>
<name>A0A6C0DHL4_9ZZZZ</name>
<dbReference type="AlphaFoldDB" id="A0A6C0DHL4"/>
<dbReference type="EMBL" id="MN739614">
    <property type="protein sequence ID" value="QHT15921.1"/>
    <property type="molecule type" value="Genomic_DNA"/>
</dbReference>
<proteinExistence type="predicted"/>
<sequence>MKDAICVITLIPNTGLLQFYNKFTNYDVYIIVDDNDFDVSYSKLMYPNCNFVQIPNSLCENSGFQNISLWTVYRNVTDCDKAAYKNVTGWDKAVYKMYQERNNHRFCWIVEDDVFIPHEKTLKRIDNNNIDIDIISNTVFSEGKYNEWAWQKIIPNIRIEKPYYCGMMCAVRFTKQMLEAINDYVTKFKSMFYLEAFFPTIAKHYKLKIHEQPLNEMKTITYLSEFLDHDIKITNLYHPMKDIQRHHKLRNLLDSSCFDEC</sequence>
<reference evidence="1" key="1">
    <citation type="journal article" date="2020" name="Nature">
        <title>Giant virus diversity and host interactions through global metagenomics.</title>
        <authorList>
            <person name="Schulz F."/>
            <person name="Roux S."/>
            <person name="Paez-Espino D."/>
            <person name="Jungbluth S."/>
            <person name="Walsh D.A."/>
            <person name="Denef V.J."/>
            <person name="McMahon K.D."/>
            <person name="Konstantinidis K.T."/>
            <person name="Eloe-Fadrosh E.A."/>
            <person name="Kyrpides N.C."/>
            <person name="Woyke T."/>
        </authorList>
    </citation>
    <scope>NUCLEOTIDE SEQUENCE</scope>
    <source>
        <strain evidence="1">GVMAG-M-3300023174-182</strain>
    </source>
</reference>
<evidence type="ECO:0000313" key="1">
    <source>
        <dbReference type="EMBL" id="QHT15921.1"/>
    </source>
</evidence>
<organism evidence="1">
    <name type="scientific">viral metagenome</name>
    <dbReference type="NCBI Taxonomy" id="1070528"/>
    <lineage>
        <taxon>unclassified sequences</taxon>
        <taxon>metagenomes</taxon>
        <taxon>organismal metagenomes</taxon>
    </lineage>
</organism>